<keyword evidence="5" id="KW-1185">Reference proteome</keyword>
<proteinExistence type="inferred from homology"/>
<accession>A0A7D3VNF8</accession>
<dbReference type="InterPro" id="IPR017853">
    <property type="entry name" value="GH"/>
</dbReference>
<dbReference type="Pfam" id="PF01183">
    <property type="entry name" value="Glyco_hydro_25"/>
    <property type="match status" value="1"/>
</dbReference>
<keyword evidence="2 4" id="KW-0378">Hydrolase</keyword>
<dbReference type="Proteomes" id="UP000501240">
    <property type="component" value="Chromosome"/>
</dbReference>
<evidence type="ECO:0000313" key="4">
    <source>
        <dbReference type="EMBL" id="QKG18695.1"/>
    </source>
</evidence>
<protein>
    <submittedName>
        <fullName evidence="4">Glycoside hydrolase</fullName>
    </submittedName>
</protein>
<dbReference type="InterPro" id="IPR018077">
    <property type="entry name" value="Glyco_hydro_fam25_subgr"/>
</dbReference>
<dbReference type="PROSITE" id="PS51904">
    <property type="entry name" value="GLYCOSYL_HYDROL_F25_2"/>
    <property type="match status" value="1"/>
</dbReference>
<dbReference type="EMBL" id="CP053892">
    <property type="protein sequence ID" value="QKG18695.1"/>
    <property type="molecule type" value="Genomic_DNA"/>
</dbReference>
<dbReference type="GO" id="GO:0016052">
    <property type="term" value="P:carbohydrate catabolic process"/>
    <property type="evidence" value="ECO:0007669"/>
    <property type="project" value="TreeGrafter"/>
</dbReference>
<dbReference type="PANTHER" id="PTHR34135:SF2">
    <property type="entry name" value="LYSOZYME"/>
    <property type="match status" value="1"/>
</dbReference>
<dbReference type="GO" id="GO:0009253">
    <property type="term" value="P:peptidoglycan catabolic process"/>
    <property type="evidence" value="ECO:0007669"/>
    <property type="project" value="InterPro"/>
</dbReference>
<evidence type="ECO:0000313" key="5">
    <source>
        <dbReference type="Proteomes" id="UP000501240"/>
    </source>
</evidence>
<dbReference type="Gene3D" id="3.20.20.80">
    <property type="entry name" value="Glycosidases"/>
    <property type="match status" value="1"/>
</dbReference>
<organism evidence="4 5">
    <name type="scientific">Actinomadura verrucosospora</name>
    <dbReference type="NCBI Taxonomy" id="46165"/>
    <lineage>
        <taxon>Bacteria</taxon>
        <taxon>Bacillati</taxon>
        <taxon>Actinomycetota</taxon>
        <taxon>Actinomycetes</taxon>
        <taxon>Streptosporangiales</taxon>
        <taxon>Thermomonosporaceae</taxon>
        <taxon>Actinomadura</taxon>
    </lineage>
</organism>
<dbReference type="GO" id="GO:0016998">
    <property type="term" value="P:cell wall macromolecule catabolic process"/>
    <property type="evidence" value="ECO:0007669"/>
    <property type="project" value="InterPro"/>
</dbReference>
<name>A0A7D3VNF8_ACTVE</name>
<dbReference type="SMART" id="SM00641">
    <property type="entry name" value="Glyco_25"/>
    <property type="match status" value="1"/>
</dbReference>
<sequence length="198" mass="22496">MVRSERAAMLHGIDVASYNPTFETEGLDFVFVKATEGRSYTNPHRAGQAARARHAGCVVGFYHFLRGGRGLRPARIAAQARYFVEHCGAEHGDILALDWETDPKGRLPTSRQKDKFLHEVKKLRPGHRLVLYANRDLWTRKSTGHYDADGLWIADYRKAGDPLVHGDWLFHQYTSKPLDKNVAKFKSRDALRHWASSG</sequence>
<dbReference type="PANTHER" id="PTHR34135">
    <property type="entry name" value="LYSOZYME"/>
    <property type="match status" value="1"/>
</dbReference>
<gene>
    <name evidence="4" type="ORF">ACTIVE_0329</name>
</gene>
<dbReference type="AlphaFoldDB" id="A0A7D3VNF8"/>
<dbReference type="CDD" id="cd00599">
    <property type="entry name" value="GH25_muramidase"/>
    <property type="match status" value="1"/>
</dbReference>
<dbReference type="InterPro" id="IPR002053">
    <property type="entry name" value="Glyco_hydro_25"/>
</dbReference>
<evidence type="ECO:0000256" key="3">
    <source>
        <dbReference type="ARBA" id="ARBA00023295"/>
    </source>
</evidence>
<keyword evidence="3" id="KW-0326">Glycosidase</keyword>
<dbReference type="SUPFAM" id="SSF51445">
    <property type="entry name" value="(Trans)glycosidases"/>
    <property type="match status" value="1"/>
</dbReference>
<reference evidence="4 5" key="1">
    <citation type="submission" date="2020-05" db="EMBL/GenBank/DDBJ databases">
        <title>Actinomadura verrucosospora NRRL-B18236 (PFL_A860) Genome sequencing and assembly.</title>
        <authorList>
            <person name="Samborskyy M."/>
        </authorList>
    </citation>
    <scope>NUCLEOTIDE SEQUENCE [LARGE SCALE GENOMIC DNA]</scope>
    <source>
        <strain evidence="4 5">NRRL:B18236</strain>
    </source>
</reference>
<comment type="similarity">
    <text evidence="1">Belongs to the glycosyl hydrolase 25 family.</text>
</comment>
<evidence type="ECO:0000256" key="1">
    <source>
        <dbReference type="ARBA" id="ARBA00010646"/>
    </source>
</evidence>
<evidence type="ECO:0000256" key="2">
    <source>
        <dbReference type="ARBA" id="ARBA00022801"/>
    </source>
</evidence>
<dbReference type="GO" id="GO:0003796">
    <property type="term" value="F:lysozyme activity"/>
    <property type="evidence" value="ECO:0007669"/>
    <property type="project" value="InterPro"/>
</dbReference>